<dbReference type="EMBL" id="SEWG01000003">
    <property type="protein sequence ID" value="RYU90744.1"/>
    <property type="molecule type" value="Genomic_DNA"/>
</dbReference>
<reference evidence="4 5" key="1">
    <citation type="submission" date="2019-02" db="EMBL/GenBank/DDBJ databases">
        <title>Bacterial novel species Mucilaginibacter sp. 17JY9-4 isolated from soil.</title>
        <authorList>
            <person name="Jung H.-Y."/>
        </authorList>
    </citation>
    <scope>NUCLEOTIDE SEQUENCE [LARGE SCALE GENOMIC DNA]</scope>
    <source>
        <strain evidence="4 5">17JY9-4</strain>
    </source>
</reference>
<dbReference type="InterPro" id="IPR011042">
    <property type="entry name" value="6-blade_b-propeller_TolB-like"/>
</dbReference>
<keyword evidence="5" id="KW-1185">Reference proteome</keyword>
<evidence type="ECO:0000259" key="3">
    <source>
        <dbReference type="Pfam" id="PF18962"/>
    </source>
</evidence>
<dbReference type="GO" id="GO:0016020">
    <property type="term" value="C:membrane"/>
    <property type="evidence" value="ECO:0007669"/>
    <property type="project" value="InterPro"/>
</dbReference>
<dbReference type="PROSITE" id="PS51125">
    <property type="entry name" value="NHL"/>
    <property type="match status" value="1"/>
</dbReference>
<dbReference type="Proteomes" id="UP000293331">
    <property type="component" value="Unassembled WGS sequence"/>
</dbReference>
<dbReference type="RefSeq" id="WP_129876294.1">
    <property type="nucleotide sequence ID" value="NZ_SEWG01000003.1"/>
</dbReference>
<dbReference type="Pfam" id="PF18962">
    <property type="entry name" value="Por_Secre_tail"/>
    <property type="match status" value="1"/>
</dbReference>
<keyword evidence="1" id="KW-0677">Repeat</keyword>
<comment type="caution">
    <text evidence="4">The sequence shown here is derived from an EMBL/GenBank/DDBJ whole genome shotgun (WGS) entry which is preliminary data.</text>
</comment>
<dbReference type="SUPFAM" id="SSF49313">
    <property type="entry name" value="Cadherin-like"/>
    <property type="match status" value="1"/>
</dbReference>
<dbReference type="PANTHER" id="PTHR13833">
    <property type="match status" value="1"/>
</dbReference>
<gene>
    <name evidence="4" type="ORF">EWM62_08860</name>
</gene>
<dbReference type="InterPro" id="IPR001258">
    <property type="entry name" value="NHL_repeat"/>
</dbReference>
<dbReference type="Gene3D" id="2.120.10.30">
    <property type="entry name" value="TolB, C-terminal domain"/>
    <property type="match status" value="3"/>
</dbReference>
<organism evidence="4 5">
    <name type="scientific">Mucilaginibacter terrigena</name>
    <dbReference type="NCBI Taxonomy" id="2492395"/>
    <lineage>
        <taxon>Bacteria</taxon>
        <taxon>Pseudomonadati</taxon>
        <taxon>Bacteroidota</taxon>
        <taxon>Sphingobacteriia</taxon>
        <taxon>Sphingobacteriales</taxon>
        <taxon>Sphingobacteriaceae</taxon>
        <taxon>Mucilaginibacter</taxon>
    </lineage>
</organism>
<evidence type="ECO:0000256" key="1">
    <source>
        <dbReference type="ARBA" id="ARBA00022737"/>
    </source>
</evidence>
<evidence type="ECO:0000313" key="5">
    <source>
        <dbReference type="Proteomes" id="UP000293331"/>
    </source>
</evidence>
<feature type="domain" description="Secretion system C-terminal sorting" evidence="3">
    <location>
        <begin position="1423"/>
        <end position="1489"/>
    </location>
</feature>
<proteinExistence type="predicted"/>
<name>A0A4Q5LLW6_9SPHI</name>
<accession>A0A4Q5LLW6</accession>
<sequence>MAPINAGGAVPAQTYGDVTTLSTSGLALNQPYQSVFDASGNLFVADVGSNTIKKITPAGVVSIFAGSTVGTAGTANGTGTAARFSSPDGIAIDPSDNLYVADYSNNRIRKITPAGVVSNFATGITGPAGITYSAGNLYIAEQGGNSIVKIVVSTVTVTTFAGSTMGTAGFTDATGTAARFNQPGDVIADASGNLTVTDYGNNAIRSITSAGVVTTIAGSTAGTAGTTNATGTAARFSGPYGITKDGEGNFYIVDATNNQIRKMTSSNVVTLMAGSTTAGSTDGITTAARFSSPSNITSDGSGYLYISDVVNSKIRKLSICGYTVSPALPTGLTMSPTTGIITGTPSATQAATSYTVTAYNYYGSSSTTITIAVTNSDMDINDANTAANGITQGVLRPGETNAVLFGFSFRPNSAMTISGFKLNATITGAQGAGFFFTNGKLYKNTTANTFDGATLVTSTGVAFNGYTPSNPAITITGLSEAFTNSDSPVYYFIVGDVISNYNTFNAASQTVQFKFQTTQTDAVSSSTPSANYAPNINVNGTTFTIAPPTLTVSNNNFIANGITNGPISFGQTDIVLFSFKLVVDGVFNVTTFNNISCTVNANAYFQGGKLYRSTTPYFSDAVQVPGVVTFPGSYAQVLSANEQFNSYTGASTYYYFLVGNLTNTSSGTGTVTFSLPTSTYAFTQSSPSKQYYPSVLVTGLPFTVLTTYVWVGGTVGNLTNFSTAGNYRTLLNGAVGGAPGSTTAIYISQTVPSTGVTVTNAPTLSGNITIPSLTFDGTVPPTLSLSTRTLTVNNKLIVNSGTTATITGTGTVTIPNTALTSALAGSAILKVTGSAAINNAGTFTMAQKSALNVTAGTVTNTGTFTLKSDSTGSATIGPVPSATTFTGDYIVQRYVTGDTSHNIARNNYKYRNYRIMSSPVSTGTNSGFNYSSLAYIPLSSIVTGTTTGGTLTTGNPTLYFYREDYAGTNASFTSSNFRGITAISSTDVTVDGASKYLYAGMGYLFYFRGNNSNVSSKTTAPYAAPESVTFANTGTLNQGDITVANWVTNTSALSKTTVATANSQGLQLVGNPYASSINWDTSAGFGGTATVGTTIYAFNPVSGQYETYVRGAGGAGSGGANSNIIASGQAFFIKLSANGTFIFKEAAKTTTQLSPSTNLLLGKPVNAVQDVRFLRLRLALDNLNNDNIVILFKDGTDDKYVENEDGLDLGGSGALESLSARSSDDVALAVNSLQLPKTTAKIIPLSVDAFKSGVYSLSLNELKNLPKIYQVWLKDKFKKDSLDLRANTTYKFNIDKTNAASFGKDRFELIIRQNPDLALKLLTFDANKVSAGAQLSWISENESNYTNYTVERSIDGGKTFEVIGGLNSNGDGKYILIDKAPVIGENQYRLKQDDINGTITYSQIATLMYSNSSNNIIVSNLSIYPNPATTNVNIAILVQNATASYTITITNSSGTVMKSAKTTQANWQANVSNFLPGSYFVQVKNNETNILVGNGKFVKL</sequence>
<evidence type="ECO:0000256" key="2">
    <source>
        <dbReference type="PROSITE-ProRule" id="PRU00504"/>
    </source>
</evidence>
<dbReference type="InterPro" id="IPR015919">
    <property type="entry name" value="Cadherin-like_sf"/>
</dbReference>
<dbReference type="Pfam" id="PF01436">
    <property type="entry name" value="NHL"/>
    <property type="match status" value="1"/>
</dbReference>
<dbReference type="GO" id="GO:0005509">
    <property type="term" value="F:calcium ion binding"/>
    <property type="evidence" value="ECO:0007669"/>
    <property type="project" value="InterPro"/>
</dbReference>
<evidence type="ECO:0000313" key="4">
    <source>
        <dbReference type="EMBL" id="RYU90744.1"/>
    </source>
</evidence>
<dbReference type="InterPro" id="IPR026444">
    <property type="entry name" value="Secre_tail"/>
</dbReference>
<dbReference type="OrthoDB" id="101122at2"/>
<dbReference type="SUPFAM" id="SSF63825">
    <property type="entry name" value="YWTD domain"/>
    <property type="match status" value="1"/>
</dbReference>
<feature type="repeat" description="NHL" evidence="2">
    <location>
        <begin position="84"/>
        <end position="114"/>
    </location>
</feature>
<protein>
    <submittedName>
        <fullName evidence="4">T9SS type A sorting domain-containing protein</fullName>
    </submittedName>
</protein>
<dbReference type="NCBIfam" id="TIGR04183">
    <property type="entry name" value="Por_Secre_tail"/>
    <property type="match status" value="1"/>
</dbReference>
<dbReference type="PANTHER" id="PTHR13833:SF71">
    <property type="entry name" value="NHL DOMAIN-CONTAINING PROTEIN"/>
    <property type="match status" value="1"/>
</dbReference>